<dbReference type="AlphaFoldDB" id="A0A2M7VJJ1"/>
<organism evidence="1 2">
    <name type="scientific">bacterium (Candidatus Gribaldobacteria) CG_4_10_14_0_2_um_filter_36_18</name>
    <dbReference type="NCBI Taxonomy" id="2014264"/>
    <lineage>
        <taxon>Bacteria</taxon>
        <taxon>Candidatus Gribaldobacteria</taxon>
    </lineage>
</organism>
<proteinExistence type="predicted"/>
<sequence>MKNGVPKINFFYSPIYDFLLTEYEGKHFHKKQKKEVENYIRRLQILWQKVNKPILRFLLKIFKNNWSEKEITCYIVKYFRLSGISHPLTIKMTRNLEEAIINLVHELIHVFLPLEKWRRISQNLVKRFPNERPEIILHIYTDFIQLQALKKFFGKAATKKMLKKYKKFKRTGRAWKIVLREENNLRKLFKVDLTN</sequence>
<accession>A0A2M7VJJ1</accession>
<evidence type="ECO:0000313" key="1">
    <source>
        <dbReference type="EMBL" id="PJA01974.1"/>
    </source>
</evidence>
<dbReference type="EMBL" id="PFPS01000129">
    <property type="protein sequence ID" value="PJA01974.1"/>
    <property type="molecule type" value="Genomic_DNA"/>
</dbReference>
<dbReference type="Proteomes" id="UP000231469">
    <property type="component" value="Unassembled WGS sequence"/>
</dbReference>
<gene>
    <name evidence="1" type="ORF">COX73_03215</name>
</gene>
<name>A0A2M7VJJ1_9BACT</name>
<protein>
    <submittedName>
        <fullName evidence="1">Uncharacterized protein</fullName>
    </submittedName>
</protein>
<comment type="caution">
    <text evidence="1">The sequence shown here is derived from an EMBL/GenBank/DDBJ whole genome shotgun (WGS) entry which is preliminary data.</text>
</comment>
<reference evidence="2" key="1">
    <citation type="submission" date="2017-09" db="EMBL/GenBank/DDBJ databases">
        <title>Depth-based differentiation of microbial function through sediment-hosted aquifers and enrichment of novel symbionts in the deep terrestrial subsurface.</title>
        <authorList>
            <person name="Probst A.J."/>
            <person name="Ladd B."/>
            <person name="Jarett J.K."/>
            <person name="Geller-Mcgrath D.E."/>
            <person name="Sieber C.M.K."/>
            <person name="Emerson J.B."/>
            <person name="Anantharaman K."/>
            <person name="Thomas B.C."/>
            <person name="Malmstrom R."/>
            <person name="Stieglmeier M."/>
            <person name="Klingl A."/>
            <person name="Woyke T."/>
            <person name="Ryan C.M."/>
            <person name="Banfield J.F."/>
        </authorList>
    </citation>
    <scope>NUCLEOTIDE SEQUENCE [LARGE SCALE GENOMIC DNA]</scope>
</reference>
<evidence type="ECO:0000313" key="2">
    <source>
        <dbReference type="Proteomes" id="UP000231469"/>
    </source>
</evidence>